<protein>
    <submittedName>
        <fullName evidence="1">ATP synthase delta chain</fullName>
    </submittedName>
</protein>
<name>A0A0A9DYT8_ARUDO</name>
<dbReference type="AlphaFoldDB" id="A0A0A9DYT8"/>
<dbReference type="EMBL" id="GBRH01207055">
    <property type="protein sequence ID" value="JAD90840.1"/>
    <property type="molecule type" value="Transcribed_RNA"/>
</dbReference>
<proteinExistence type="predicted"/>
<accession>A0A0A9DYT8</accession>
<sequence>MSWDFSSRGTVGLSKNSAMASSAKIFSSFSMSDTVASRVPFSEATSDSADA</sequence>
<reference evidence="1" key="1">
    <citation type="submission" date="2014-09" db="EMBL/GenBank/DDBJ databases">
        <authorList>
            <person name="Magalhaes I.L.F."/>
            <person name="Oliveira U."/>
            <person name="Santos F.R."/>
            <person name="Vidigal T.H.D.A."/>
            <person name="Brescovit A.D."/>
            <person name="Santos A.J."/>
        </authorList>
    </citation>
    <scope>NUCLEOTIDE SEQUENCE</scope>
    <source>
        <tissue evidence="1">Shoot tissue taken approximately 20 cm above the soil surface</tissue>
    </source>
</reference>
<organism evidence="1">
    <name type="scientific">Arundo donax</name>
    <name type="common">Giant reed</name>
    <name type="synonym">Donax arundinaceus</name>
    <dbReference type="NCBI Taxonomy" id="35708"/>
    <lineage>
        <taxon>Eukaryota</taxon>
        <taxon>Viridiplantae</taxon>
        <taxon>Streptophyta</taxon>
        <taxon>Embryophyta</taxon>
        <taxon>Tracheophyta</taxon>
        <taxon>Spermatophyta</taxon>
        <taxon>Magnoliopsida</taxon>
        <taxon>Liliopsida</taxon>
        <taxon>Poales</taxon>
        <taxon>Poaceae</taxon>
        <taxon>PACMAD clade</taxon>
        <taxon>Arundinoideae</taxon>
        <taxon>Arundineae</taxon>
        <taxon>Arundo</taxon>
    </lineage>
</organism>
<evidence type="ECO:0000313" key="1">
    <source>
        <dbReference type="EMBL" id="JAD90840.1"/>
    </source>
</evidence>
<reference evidence="1" key="2">
    <citation type="journal article" date="2015" name="Data Brief">
        <title>Shoot transcriptome of the giant reed, Arundo donax.</title>
        <authorList>
            <person name="Barrero R.A."/>
            <person name="Guerrero F.D."/>
            <person name="Moolhuijzen P."/>
            <person name="Goolsby J.A."/>
            <person name="Tidwell J."/>
            <person name="Bellgard S.E."/>
            <person name="Bellgard M.I."/>
        </authorList>
    </citation>
    <scope>NUCLEOTIDE SEQUENCE</scope>
    <source>
        <tissue evidence="1">Shoot tissue taken approximately 20 cm above the soil surface</tissue>
    </source>
</reference>